<name>A0A1B2IC97_9CAUD</name>
<dbReference type="GeneID" id="29061652"/>
<accession>A0A1B2IC97</accession>
<dbReference type="EMBL" id="KX397367">
    <property type="protein sequence ID" value="ANZ48898.1"/>
    <property type="molecule type" value="Genomic_DNA"/>
</dbReference>
<dbReference type="Proteomes" id="UP000201594">
    <property type="component" value="Segment"/>
</dbReference>
<evidence type="ECO:0000313" key="1">
    <source>
        <dbReference type="EMBL" id="ANZ48898.1"/>
    </source>
</evidence>
<dbReference type="KEGG" id="vg:29061652"/>
<reference evidence="2" key="1">
    <citation type="submission" date="2016-06" db="EMBL/GenBank/DDBJ databases">
        <authorList>
            <person name="Berg J.A."/>
            <person name="Buchanan A.L."/>
            <person name="Choi M.C."/>
            <person name="Sharma R."/>
            <person name="Tatlow P."/>
            <person name="Allen R.C."/>
            <person name="Bloomfield T.J."/>
            <person name="Buhler B."/>
            <person name="Bybee R.N."/>
            <person name="Duncan S."/>
            <person name="Fuhriman D.A."/>
            <person name="Harris N."/>
            <person name="Hilton J.A."/>
            <person name="Hurst E."/>
            <person name="James B.D."/>
            <person name="Knabe B.K."/>
            <person name="Pollock S.V."/>
            <person name="Ririe D.B."/>
            <person name="Rogers S.L."/>
            <person name="Stephenson M.B."/>
            <person name="Thompson S.E."/>
            <person name="Usher B.K."/>
            <person name="Ward A.T."/>
            <person name="Webb C.J."/>
            <person name="Wells M.J."/>
            <person name="Wright C.K."/>
            <person name="Breakwell D.P."/>
            <person name="Hope S."/>
            <person name="Grose J.H."/>
        </authorList>
    </citation>
    <scope>NUCLEOTIDE SEQUENCE [LARGE SCALE GENOMIC DNA]</scope>
</reference>
<dbReference type="OrthoDB" id="15052at10239"/>
<protein>
    <submittedName>
        <fullName evidence="1">Uncharacterized protein</fullName>
    </submittedName>
</protein>
<dbReference type="RefSeq" id="YP_009278360.1">
    <property type="nucleotide sequence ID" value="NC_031007.1"/>
</dbReference>
<evidence type="ECO:0000313" key="2">
    <source>
        <dbReference type="Proteomes" id="UP000201594"/>
    </source>
</evidence>
<proteinExistence type="predicted"/>
<organism evidence="1 2">
    <name type="scientific">Erwinia phage vB_EamM_EarlPhillipIV</name>
    <dbReference type="NCBI Taxonomy" id="1883372"/>
    <lineage>
        <taxon>Viruses</taxon>
        <taxon>Duplodnaviria</taxon>
        <taxon>Heunggongvirae</taxon>
        <taxon>Uroviricota</taxon>
        <taxon>Caudoviricetes</taxon>
        <taxon>Chimalliviridae</taxon>
        <taxon>Derbicusvirus</taxon>
        <taxon>Derbicusvirus derbicus</taxon>
    </lineage>
</organism>
<sequence length="146" mass="16353">MTHKVTMGALIYDFKRKNEGKGVAAGQALTTLVAICLAYNAPLPNNGINGGQEAARTTLRPYITDIASRVNEIMHIDFTTIDSLSIALYCNRYEQAWNPRGAIDAFSIQQIVHEGIGSDIWQTVKLWLDRFMDAIAFYQLEQREGE</sequence>
<gene>
    <name evidence="1" type="ORF">EARLPHILLIPIV_48</name>
</gene>